<feature type="transmembrane region" description="Helical" evidence="7">
    <location>
        <begin position="186"/>
        <end position="204"/>
    </location>
</feature>
<evidence type="ECO:0000256" key="3">
    <source>
        <dbReference type="ARBA" id="ARBA00009700"/>
    </source>
</evidence>
<feature type="transmembrane region" description="Helical" evidence="7">
    <location>
        <begin position="260"/>
        <end position="281"/>
    </location>
</feature>
<dbReference type="PaxDb" id="67767-A0A0J7KY31"/>
<comment type="similarity">
    <text evidence="3">Belongs to the TMEM120 family.</text>
</comment>
<evidence type="ECO:0000256" key="7">
    <source>
        <dbReference type="SAM" id="Phobius"/>
    </source>
</evidence>
<dbReference type="Pfam" id="PF03073">
    <property type="entry name" value="TspO_MBR"/>
    <property type="match status" value="1"/>
</dbReference>
<dbReference type="STRING" id="67767.A0A0J7KY31"/>
<dbReference type="Pfam" id="PF07851">
    <property type="entry name" value="TMEM120A-B"/>
    <property type="match status" value="1"/>
</dbReference>
<dbReference type="InterPro" id="IPR012926">
    <property type="entry name" value="TMEM120A/B"/>
</dbReference>
<dbReference type="FunFam" id="1.20.1260.100:FF:000001">
    <property type="entry name" value="translocator protein 2"/>
    <property type="match status" value="1"/>
</dbReference>
<keyword evidence="5 7" id="KW-1133">Transmembrane helix</keyword>
<comment type="similarity">
    <text evidence="2">Belongs to the TspO/BZRP family.</text>
</comment>
<dbReference type="Proteomes" id="UP000036403">
    <property type="component" value="Unassembled WGS sequence"/>
</dbReference>
<evidence type="ECO:0000256" key="1">
    <source>
        <dbReference type="ARBA" id="ARBA00004141"/>
    </source>
</evidence>
<keyword evidence="9" id="KW-1185">Reference proteome</keyword>
<gene>
    <name evidence="8" type="ORF">RF55_4613</name>
</gene>
<feature type="transmembrane region" description="Helical" evidence="7">
    <location>
        <begin position="468"/>
        <end position="488"/>
    </location>
</feature>
<dbReference type="CDD" id="cd15904">
    <property type="entry name" value="TSPO_MBR"/>
    <property type="match status" value="1"/>
</dbReference>
<dbReference type="PANTHER" id="PTHR21433:SF0">
    <property type="entry name" value="TRANSMEMBRANE PROTEIN 120 HOMOLOG"/>
    <property type="match status" value="1"/>
</dbReference>
<accession>A0A0J7KY31</accession>
<evidence type="ECO:0000313" key="8">
    <source>
        <dbReference type="EMBL" id="KMQ95184.1"/>
    </source>
</evidence>
<evidence type="ECO:0000256" key="4">
    <source>
        <dbReference type="ARBA" id="ARBA00022692"/>
    </source>
</evidence>
<dbReference type="Gene3D" id="1.20.1260.100">
    <property type="entry name" value="TspO/MBR protein"/>
    <property type="match status" value="1"/>
</dbReference>
<proteinExistence type="inferred from homology"/>
<dbReference type="EMBL" id="LBMM01002172">
    <property type="protein sequence ID" value="KMQ95184.1"/>
    <property type="molecule type" value="Genomic_DNA"/>
</dbReference>
<dbReference type="InterPro" id="IPR038330">
    <property type="entry name" value="TspO/MBR-related_sf"/>
</dbReference>
<feature type="transmembrane region" description="Helical" evidence="7">
    <location>
        <begin position="439"/>
        <end position="456"/>
    </location>
</feature>
<dbReference type="AlphaFoldDB" id="A0A0J7KY31"/>
<feature type="transmembrane region" description="Helical" evidence="7">
    <location>
        <begin position="130"/>
        <end position="150"/>
    </location>
</feature>
<dbReference type="PANTHER" id="PTHR21433">
    <property type="entry name" value="TRANSMEMBRANE PROTEIN INDUCED BY TUMOR NECROSIS FACTOR ALPHA"/>
    <property type="match status" value="1"/>
</dbReference>
<organism evidence="8 9">
    <name type="scientific">Lasius niger</name>
    <name type="common">Black garden ant</name>
    <dbReference type="NCBI Taxonomy" id="67767"/>
    <lineage>
        <taxon>Eukaryota</taxon>
        <taxon>Metazoa</taxon>
        <taxon>Ecdysozoa</taxon>
        <taxon>Arthropoda</taxon>
        <taxon>Hexapoda</taxon>
        <taxon>Insecta</taxon>
        <taxon>Pterygota</taxon>
        <taxon>Neoptera</taxon>
        <taxon>Endopterygota</taxon>
        <taxon>Hymenoptera</taxon>
        <taxon>Apocrita</taxon>
        <taxon>Aculeata</taxon>
        <taxon>Formicoidea</taxon>
        <taxon>Formicidae</taxon>
        <taxon>Formicinae</taxon>
        <taxon>Lasius</taxon>
        <taxon>Lasius</taxon>
    </lineage>
</organism>
<dbReference type="GO" id="GO:0016020">
    <property type="term" value="C:membrane"/>
    <property type="evidence" value="ECO:0007669"/>
    <property type="project" value="UniProtKB-SubCell"/>
</dbReference>
<feature type="transmembrane region" description="Helical" evidence="7">
    <location>
        <begin position="156"/>
        <end position="174"/>
    </location>
</feature>
<evidence type="ECO:0000256" key="6">
    <source>
        <dbReference type="ARBA" id="ARBA00023136"/>
    </source>
</evidence>
<name>A0A0J7KY31_LASNI</name>
<feature type="transmembrane region" description="Helical" evidence="7">
    <location>
        <begin position="494"/>
        <end position="515"/>
    </location>
</feature>
<sequence>MDLDAEICEPGLTKEWDDLAQDYKELETLNREYLAKLEEIGELQAKCVKGLSHQKYRMGIISKMLKQLNTRETREELQKSMTRREQQLYEIEQTLPKPNGTYLQIILGNVNVSILNKSDKFKYKDEYEKFKLVLSVIGFVLSVVNLFTNIRTLELSFMFLLVWYYCTLTIRESILKVNGSRIKGWWRFHHFLSTVVSAVLLVWPNTGPWYVFRNQFMWFNVYISVVQYLQFRYQRGVLYRLKALGERDNMDITIEGFHSWMWRGLSFLLPFLFVGYLFQLYNAYTLYKLAYHPEATWHVSVLSAMFLVLFLGNTTTTIMVIPQKLVKERIKDHLLASKSDCRKERTIHNKDSISDKTQEHKEMPVRINWPLFTATVCPNIGGWVGGYITKRNMSWYETLKKSQIIPPNWVFGPVWTTIYCTMGYSSYLVWRDGGGLQEAAVPLSVYGLNLALNWSWSPLFFGSRNIKWALYECVALLGSTAALGIAFYHVNHVAGYLIIPYFVWTSLATTFNYVLYRDNKQLPAAEKTEEKKN</sequence>
<comment type="caution">
    <text evidence="8">The sequence shown here is derived from an EMBL/GenBank/DDBJ whole genome shotgun (WGS) entry which is preliminary data.</text>
</comment>
<keyword evidence="4 7" id="KW-0812">Transmembrane</keyword>
<evidence type="ECO:0000256" key="2">
    <source>
        <dbReference type="ARBA" id="ARBA00007524"/>
    </source>
</evidence>
<protein>
    <submittedName>
        <fullName evidence="8">Putative transmembrane protein 120</fullName>
    </submittedName>
</protein>
<dbReference type="OrthoDB" id="2015098at2759"/>
<comment type="subcellular location">
    <subcellularLocation>
        <location evidence="1">Membrane</location>
        <topology evidence="1">Multi-pass membrane protein</topology>
    </subcellularLocation>
</comment>
<feature type="transmembrane region" description="Helical" evidence="7">
    <location>
        <begin position="301"/>
        <end position="321"/>
    </location>
</feature>
<reference evidence="8 9" key="1">
    <citation type="submission" date="2015-04" db="EMBL/GenBank/DDBJ databases">
        <title>Lasius niger genome sequencing.</title>
        <authorList>
            <person name="Konorov E.A."/>
            <person name="Nikitin M.A."/>
            <person name="Kirill M.V."/>
            <person name="Chang P."/>
        </authorList>
    </citation>
    <scope>NUCLEOTIDE SEQUENCE [LARGE SCALE GENOMIC DNA]</scope>
    <source>
        <tissue evidence="8">Whole</tissue>
    </source>
</reference>
<dbReference type="InterPro" id="IPR004307">
    <property type="entry name" value="TspO_MBR"/>
</dbReference>
<keyword evidence="6 7" id="KW-0472">Membrane</keyword>
<evidence type="ECO:0000313" key="9">
    <source>
        <dbReference type="Proteomes" id="UP000036403"/>
    </source>
</evidence>
<evidence type="ECO:0000256" key="5">
    <source>
        <dbReference type="ARBA" id="ARBA00022989"/>
    </source>
</evidence>
<feature type="transmembrane region" description="Helical" evidence="7">
    <location>
        <begin position="409"/>
        <end position="427"/>
    </location>
</feature>